<dbReference type="InterPro" id="IPR021508">
    <property type="entry name" value="Gp17-like"/>
</dbReference>
<evidence type="ECO:0008006" key="3">
    <source>
        <dbReference type="Google" id="ProtNLM"/>
    </source>
</evidence>
<protein>
    <recommendedName>
        <fullName evidence="3">DUF3168 domain-containing protein</fullName>
    </recommendedName>
</protein>
<evidence type="ECO:0000313" key="2">
    <source>
        <dbReference type="Proteomes" id="UP000582090"/>
    </source>
</evidence>
<dbReference type="RefSeq" id="WP_183899432.1">
    <property type="nucleotide sequence ID" value="NZ_JACIDW010000003.1"/>
</dbReference>
<gene>
    <name evidence="1" type="ORF">GGQ67_001370</name>
</gene>
<evidence type="ECO:0000313" key="1">
    <source>
        <dbReference type="EMBL" id="MBB3963731.1"/>
    </source>
</evidence>
<sequence>MSAANQLLTAIQARLADDAELSAMIGPEGLRDRLVSGRKLPAVVVADIASNDYSTATETGAEHLLTLEIWTDAGGRGQASTIAERLRALLQDAPLSLETHHLVGLLHQSTRTRREPKTRLHVAEIRFRAVTEMVVGVSGG</sequence>
<keyword evidence="2" id="KW-1185">Reference proteome</keyword>
<comment type="caution">
    <text evidence="1">The sequence shown here is derived from an EMBL/GenBank/DDBJ whole genome shotgun (WGS) entry which is preliminary data.</text>
</comment>
<dbReference type="Proteomes" id="UP000582090">
    <property type="component" value="Unassembled WGS sequence"/>
</dbReference>
<accession>A0A7W6GBL2</accession>
<dbReference type="Pfam" id="PF11367">
    <property type="entry name" value="Tail_completion_gp17"/>
    <property type="match status" value="1"/>
</dbReference>
<reference evidence="1 2" key="1">
    <citation type="submission" date="2020-08" db="EMBL/GenBank/DDBJ databases">
        <title>Genomic Encyclopedia of Type Strains, Phase IV (KMG-IV): sequencing the most valuable type-strain genomes for metagenomic binning, comparative biology and taxonomic classification.</title>
        <authorList>
            <person name="Goeker M."/>
        </authorList>
    </citation>
    <scope>NUCLEOTIDE SEQUENCE [LARGE SCALE GENOMIC DNA]</scope>
    <source>
        <strain evidence="1 2">DSM 26575</strain>
    </source>
</reference>
<dbReference type="EMBL" id="JACIDW010000003">
    <property type="protein sequence ID" value="MBB3963731.1"/>
    <property type="molecule type" value="Genomic_DNA"/>
</dbReference>
<name>A0A7W6GBL2_9HYPH</name>
<organism evidence="1 2">
    <name type="scientific">Rhizobium metallidurans</name>
    <dbReference type="NCBI Taxonomy" id="1265931"/>
    <lineage>
        <taxon>Bacteria</taxon>
        <taxon>Pseudomonadati</taxon>
        <taxon>Pseudomonadota</taxon>
        <taxon>Alphaproteobacteria</taxon>
        <taxon>Hyphomicrobiales</taxon>
        <taxon>Rhizobiaceae</taxon>
        <taxon>Rhizobium/Agrobacterium group</taxon>
        <taxon>Rhizobium</taxon>
    </lineage>
</organism>
<dbReference type="InterPro" id="IPR053745">
    <property type="entry name" value="Viral_Tail_Comp_sf"/>
</dbReference>
<dbReference type="AlphaFoldDB" id="A0A7W6GBL2"/>
<dbReference type="Gene3D" id="3.30.2000.30">
    <property type="match status" value="1"/>
</dbReference>
<proteinExistence type="predicted"/>